<evidence type="ECO:0000313" key="5">
    <source>
        <dbReference type="EMBL" id="MCO6025407.1"/>
    </source>
</evidence>
<dbReference type="PANTHER" id="PTHR42732">
    <property type="entry name" value="BETA-GALACTOSIDASE"/>
    <property type="match status" value="1"/>
</dbReference>
<dbReference type="Proteomes" id="UP001204015">
    <property type="component" value="Unassembled WGS sequence"/>
</dbReference>
<keyword evidence="3" id="KW-0732">Signal</keyword>
<reference evidence="5 6" key="1">
    <citation type="submission" date="2022-06" db="EMBL/GenBank/DDBJ databases">
        <title>A taxonomic note on the genus Prevotella: Description of four novel genera and emended description of the genera Hallella and Xylanibacter.</title>
        <authorList>
            <person name="Hitch T.C.A."/>
        </authorList>
    </citation>
    <scope>NUCLEOTIDE SEQUENCE [LARGE SCALE GENOMIC DNA]</scope>
    <source>
        <strain evidence="5 6">DSM 100619</strain>
    </source>
</reference>
<dbReference type="Pfam" id="PF02837">
    <property type="entry name" value="Glyco_hydro_2_N"/>
    <property type="match status" value="1"/>
</dbReference>
<dbReference type="SUPFAM" id="SSF49785">
    <property type="entry name" value="Galactose-binding domain-like"/>
    <property type="match status" value="1"/>
</dbReference>
<gene>
    <name evidence="5" type="ORF">NG821_06060</name>
</gene>
<dbReference type="InterPro" id="IPR017853">
    <property type="entry name" value="GH"/>
</dbReference>
<organism evidence="5 6">
    <name type="scientific">Segatella cerevisiae</name>
    <dbReference type="NCBI Taxonomy" id="2053716"/>
    <lineage>
        <taxon>Bacteria</taxon>
        <taxon>Pseudomonadati</taxon>
        <taxon>Bacteroidota</taxon>
        <taxon>Bacteroidia</taxon>
        <taxon>Bacteroidales</taxon>
        <taxon>Prevotellaceae</taxon>
        <taxon>Segatella</taxon>
    </lineage>
</organism>
<dbReference type="Gene3D" id="3.20.20.80">
    <property type="entry name" value="Glycosidases"/>
    <property type="match status" value="1"/>
</dbReference>
<name>A0ABT1BWF4_9BACT</name>
<feature type="signal peptide" evidence="3">
    <location>
        <begin position="1"/>
        <end position="20"/>
    </location>
</feature>
<dbReference type="InterPro" id="IPR051913">
    <property type="entry name" value="GH2_Domain-Containing"/>
</dbReference>
<proteinExistence type="inferred from homology"/>
<evidence type="ECO:0000256" key="2">
    <source>
        <dbReference type="SAM" id="MobiDB-lite"/>
    </source>
</evidence>
<keyword evidence="6" id="KW-1185">Reference proteome</keyword>
<comment type="caution">
    <text evidence="5">The sequence shown here is derived from an EMBL/GenBank/DDBJ whole genome shotgun (WGS) entry which is preliminary data.</text>
</comment>
<dbReference type="RefSeq" id="WP_252760765.1">
    <property type="nucleotide sequence ID" value="NZ_JAMXLY010000017.1"/>
</dbReference>
<evidence type="ECO:0000259" key="4">
    <source>
        <dbReference type="Pfam" id="PF02837"/>
    </source>
</evidence>
<accession>A0ABT1BWF4</accession>
<sequence length="488" mass="54889">MKKWFFFFVLCIGFAVKANAQEKIDLSGYWWYATGRITDPSALVKMTGDKIVLPGSILTDSRGSLMPLQAKNTTFLTPSSNKTDSSSSGSNQFSEPKLASLSKSDAHYTGTAWYWKSFSVPKDWKKSRVFLCVGRPHIQTTVYVNNKLLTSSASGALPFQYDITPYITCGCKNQIVMKVDNEKGQETLAQDTNSVSSGLSDEWNGIGGKMELQARSLQTIYNVRIGKYDAKRHSLQVFLQGDRGFGKNLKFLLEDSPVKMLSEKSQSIQGEQETLEYHLTCYLDKWDEFHPNTYELGMVIKKDTVRTVFGIRDISTKGGMYYINGRSVAFHVANADGNIPLSSYLSADVDAWFNLLKRYREKGVNALCFNRYCPPEAAFTAADYLGFYLEMGSPSLSAQVGNEYSGLPKHQNTLKETKYIVDLFGNHPSFVMMVASNDTFGKSIMKEDSWIKEMNQYDPKRIYCNNADPQVLAWNDSGDNTVKEVRGY</sequence>
<dbReference type="SUPFAM" id="SSF51445">
    <property type="entry name" value="(Trans)glycosidases"/>
    <property type="match status" value="1"/>
</dbReference>
<feature type="domain" description="Glycosyl hydrolases family 2 sugar binding" evidence="4">
    <location>
        <begin position="107"/>
        <end position="183"/>
    </location>
</feature>
<protein>
    <recommendedName>
        <fullName evidence="4">Glycosyl hydrolases family 2 sugar binding domain-containing protein</fullName>
    </recommendedName>
</protein>
<dbReference type="Gene3D" id="2.60.120.260">
    <property type="entry name" value="Galactose-binding domain-like"/>
    <property type="match status" value="1"/>
</dbReference>
<evidence type="ECO:0000313" key="6">
    <source>
        <dbReference type="Proteomes" id="UP001204015"/>
    </source>
</evidence>
<feature type="compositionally biased region" description="Low complexity" evidence="2">
    <location>
        <begin position="79"/>
        <end position="90"/>
    </location>
</feature>
<dbReference type="InterPro" id="IPR006104">
    <property type="entry name" value="Glyco_hydro_2_N"/>
</dbReference>
<feature type="region of interest" description="Disordered" evidence="2">
    <location>
        <begin position="75"/>
        <end position="95"/>
    </location>
</feature>
<evidence type="ECO:0000256" key="1">
    <source>
        <dbReference type="ARBA" id="ARBA00007401"/>
    </source>
</evidence>
<comment type="similarity">
    <text evidence="1">Belongs to the glycosyl hydrolase 2 family.</text>
</comment>
<dbReference type="InterPro" id="IPR008979">
    <property type="entry name" value="Galactose-bd-like_sf"/>
</dbReference>
<evidence type="ECO:0000256" key="3">
    <source>
        <dbReference type="SAM" id="SignalP"/>
    </source>
</evidence>
<feature type="chain" id="PRO_5045916276" description="Glycosyl hydrolases family 2 sugar binding domain-containing protein" evidence="3">
    <location>
        <begin position="21"/>
        <end position="488"/>
    </location>
</feature>
<dbReference type="EMBL" id="JAMXLY010000017">
    <property type="protein sequence ID" value="MCO6025407.1"/>
    <property type="molecule type" value="Genomic_DNA"/>
</dbReference>